<evidence type="ECO:0000313" key="1">
    <source>
        <dbReference type="Proteomes" id="UP000887576"/>
    </source>
</evidence>
<dbReference type="Proteomes" id="UP000887576">
    <property type="component" value="Unplaced"/>
</dbReference>
<dbReference type="WBParaSite" id="JU765_v2.g4575.t1">
    <property type="protein sequence ID" value="JU765_v2.g4575.t1"/>
    <property type="gene ID" value="JU765_v2.g4575"/>
</dbReference>
<organism evidence="1 2">
    <name type="scientific">Panagrolaimus sp. JU765</name>
    <dbReference type="NCBI Taxonomy" id="591449"/>
    <lineage>
        <taxon>Eukaryota</taxon>
        <taxon>Metazoa</taxon>
        <taxon>Ecdysozoa</taxon>
        <taxon>Nematoda</taxon>
        <taxon>Chromadorea</taxon>
        <taxon>Rhabditida</taxon>
        <taxon>Tylenchina</taxon>
        <taxon>Panagrolaimomorpha</taxon>
        <taxon>Panagrolaimoidea</taxon>
        <taxon>Panagrolaimidae</taxon>
        <taxon>Panagrolaimus</taxon>
    </lineage>
</organism>
<sequence>MSVDSARNTLNYVAVNLKGPLKIQVVSYRFTPQMKNESLFWEPYNVTDDLLPRFKHQEFYGEEGTGNENDYHTLDFLRKYDFRLKQGECPQEVSASMVSLDCVHFFSVFYHGNEIYDLIGRPARKIPCRETKHRFLEGFEKNLMFLESGHCKNSMVKNKNFN</sequence>
<proteinExistence type="predicted"/>
<protein>
    <submittedName>
        <fullName evidence="2">Uncharacterized protein</fullName>
    </submittedName>
</protein>
<evidence type="ECO:0000313" key="2">
    <source>
        <dbReference type="WBParaSite" id="JU765_v2.g4575.t1"/>
    </source>
</evidence>
<reference evidence="2" key="1">
    <citation type="submission" date="2022-11" db="UniProtKB">
        <authorList>
            <consortium name="WormBaseParasite"/>
        </authorList>
    </citation>
    <scope>IDENTIFICATION</scope>
</reference>
<accession>A0AC34R8W8</accession>
<name>A0AC34R8W8_9BILA</name>